<sequence>MTDTRPADAENVVLRGTLTAPDAQVATLVETHMPRHVELSLAEPGCLHFEVTPAAAPLTWELSERFVDTAAFRAHQARGAASEWATVSALLSEDFRITGLTD</sequence>
<keyword evidence="2" id="KW-0560">Oxidoreductase</keyword>
<dbReference type="RefSeq" id="WP_250828347.1">
    <property type="nucleotide sequence ID" value="NZ_JAMOIL010000027.1"/>
</dbReference>
<dbReference type="SUPFAM" id="SSF54909">
    <property type="entry name" value="Dimeric alpha+beta barrel"/>
    <property type="match status" value="1"/>
</dbReference>
<name>A0A9X2IFP7_9ACTN</name>
<proteinExistence type="predicted"/>
<dbReference type="Proteomes" id="UP001139485">
    <property type="component" value="Unassembled WGS sequence"/>
</dbReference>
<dbReference type="Pfam" id="PF03992">
    <property type="entry name" value="ABM"/>
    <property type="match status" value="1"/>
</dbReference>
<protein>
    <submittedName>
        <fullName evidence="2">Antibiotic biosynthesis monooxygenase</fullName>
    </submittedName>
</protein>
<evidence type="ECO:0000313" key="3">
    <source>
        <dbReference type="Proteomes" id="UP001139485"/>
    </source>
</evidence>
<keyword evidence="2" id="KW-0503">Monooxygenase</keyword>
<gene>
    <name evidence="2" type="ORF">M8330_17325</name>
</gene>
<dbReference type="AlphaFoldDB" id="A0A9X2IFP7"/>
<accession>A0A9X2IFP7</accession>
<organism evidence="2 3">
    <name type="scientific">Nocardioides bruguierae</name>
    <dbReference type="NCBI Taxonomy" id="2945102"/>
    <lineage>
        <taxon>Bacteria</taxon>
        <taxon>Bacillati</taxon>
        <taxon>Actinomycetota</taxon>
        <taxon>Actinomycetes</taxon>
        <taxon>Propionibacteriales</taxon>
        <taxon>Nocardioidaceae</taxon>
        <taxon>Nocardioides</taxon>
    </lineage>
</organism>
<comment type="caution">
    <text evidence="2">The sequence shown here is derived from an EMBL/GenBank/DDBJ whole genome shotgun (WGS) entry which is preliminary data.</text>
</comment>
<dbReference type="InterPro" id="IPR011008">
    <property type="entry name" value="Dimeric_a/b-barrel"/>
</dbReference>
<keyword evidence="3" id="KW-1185">Reference proteome</keyword>
<dbReference type="EMBL" id="JAMOIL010000027">
    <property type="protein sequence ID" value="MCM0622056.1"/>
    <property type="molecule type" value="Genomic_DNA"/>
</dbReference>
<dbReference type="Gene3D" id="3.30.70.100">
    <property type="match status" value="1"/>
</dbReference>
<dbReference type="InterPro" id="IPR007138">
    <property type="entry name" value="ABM_dom"/>
</dbReference>
<dbReference type="GO" id="GO:0004497">
    <property type="term" value="F:monooxygenase activity"/>
    <property type="evidence" value="ECO:0007669"/>
    <property type="project" value="UniProtKB-KW"/>
</dbReference>
<feature type="domain" description="ABM" evidence="1">
    <location>
        <begin position="16"/>
        <end position="84"/>
    </location>
</feature>
<evidence type="ECO:0000313" key="2">
    <source>
        <dbReference type="EMBL" id="MCM0622056.1"/>
    </source>
</evidence>
<evidence type="ECO:0000259" key="1">
    <source>
        <dbReference type="Pfam" id="PF03992"/>
    </source>
</evidence>
<reference evidence="2" key="1">
    <citation type="submission" date="2022-05" db="EMBL/GenBank/DDBJ databases">
        <authorList>
            <person name="Tuo L."/>
        </authorList>
    </citation>
    <scope>NUCLEOTIDE SEQUENCE</scope>
    <source>
        <strain evidence="2">BSK12Z-4</strain>
    </source>
</reference>